<feature type="chain" id="PRO_5040496194" evidence="2">
    <location>
        <begin position="18"/>
        <end position="1540"/>
    </location>
</feature>
<feature type="region of interest" description="Disordered" evidence="1">
    <location>
        <begin position="91"/>
        <end position="119"/>
    </location>
</feature>
<protein>
    <submittedName>
        <fullName evidence="3">Uncharacterized protein</fullName>
    </submittedName>
</protein>
<dbReference type="Proteomes" id="UP001153269">
    <property type="component" value="Unassembled WGS sequence"/>
</dbReference>
<keyword evidence="2" id="KW-0732">Signal</keyword>
<dbReference type="EMBL" id="CADEAL010001850">
    <property type="protein sequence ID" value="CAB1436070.1"/>
    <property type="molecule type" value="Genomic_DNA"/>
</dbReference>
<evidence type="ECO:0000256" key="2">
    <source>
        <dbReference type="SAM" id="SignalP"/>
    </source>
</evidence>
<evidence type="ECO:0000256" key="1">
    <source>
        <dbReference type="SAM" id="MobiDB-lite"/>
    </source>
</evidence>
<sequence length="1540" mass="161696">MRAALCWVVFAVVCVSPSPPLSSPLSSLFVVFSRPPPLPPLLSLSRVPLHSVPGGCRLALASCSSTFACGCSAGPGPRSFLCGVFLPAGRPRSPSSAGLRVAPRRGLPGPSSPACATPPLPPQRVCPRARAPSRGGRGQREHCPCGASAAADLRRRTAGGARVRPVASSFWFGLGRPACAAAAAALPSPARPPPFCARHAPRLTHPSPRAAAWHAPVHFVFSSFPFLCPAFSLYSVSLSHPLLPPAPVPFHPCSLPMASRAGLRVPFMARPPPRPWAGSRSSGALCGLPAPRAGPLWPPAWVFGRPCPPAVRQCLPLPQVPSPSAPGRVRPLPPGPPAFPCISLSISYLSSLYFPISPLPVVPSPFCLPGPGHLRRLLLLSPPAFPSPVPVSFCPVPLPPGYFRRGGHRHASAPRARGGGGPLPPPPPVAPFSFLLFRHARAPCFRCFAWRGLLFPCFSAPACLCSTPLPGPLAPAPVPPPPWARVPLRLSLSFCLPLFVPCPAIPVVSALSLFPLLSWLRLCPWPVRRRSGARPLAFAPLPSPFFSPRPRWSARPRPSRARFATSASFSLPALSRRPWRFFSVFPSSSASPFFFLSFSVSSSFFRGPVGRPPCLRPPCSSFLPLGALSPGQRGACCGLESCPSSSLCSCLPRPRLRAWPAHMRLCPCGFPLGPSPGATLAGRVLYSVRAGGFPLLLSASLGHSPPPPPAAALKSACRCRAGLFGFSACPAPPQPPARISLRSPAVAWPFRCLPAGDFPDPSPFPAVTAPRPAPALARRPGTVPPYYAPPLPSSLPSPRARILGACPGVPFPWSGPPPLLPCCCPARVICWGWGWGCCRWAALLCVRLGSVRAAFSGLRPPFVTFPPPGRPGGPPRGAVPSLPSPLLVLRPSLRASGCSFPLAPRSFPRLRFPPLLCRWLLPLPAGPPSPPFLLRHPVSSVLRLPPTPSSAGCRSGGASARCVRLRAVPWAAGRAVALFGFGGPRPAASRVVPLWLCGRGGSGRRPRRWVPPPVGLPRPAGSGPPGLVVVVTGALAPLASWRRPGRPFPSPSSPRLSSPPSSFLAACLPDAAAAPDLHPSPPSLLLLPASLPLAWSSRASLHFPSPPPFASVAGVFRSLPRVWSCAPVFPLCCPSFTAPVLSRFFPNFLSPASAFPPLPVPGCCLSVLCNTPLPAALNWRASPPLPPALRCLLAFPFFLPPASSRPPLLRGFSAPAFRCRPPAGPPAPLSPASRPTVLSTLVCQPCPPFTLYLRLHVFLPLTVFFPLSTRLVPGQPAARHSPACCARALLVCAFPPPLPPIGWRGRPPRLRPLLRGTRVGPALLTLAPPPPSIPSRACPVARAPVGRRARRGPLPPPSRVGAAAGSARACLPPCSPALACVPISAPTGSAVRPRHYCFPAEPCLPPPPWLCPVPPAPVALPPPSRPHHAAAGGPGPVPAAAVAPPLPPSRSRRPGRASFPAPPGPVLLAGLPVSPLPFPFRVFPLSATAPVPFASSSCHRPLLPPGCVVFFRLTLSFPWLRSRGLSPRACGFHSSLVWFL</sequence>
<organism evidence="3 4">
    <name type="scientific">Pleuronectes platessa</name>
    <name type="common">European plaice</name>
    <dbReference type="NCBI Taxonomy" id="8262"/>
    <lineage>
        <taxon>Eukaryota</taxon>
        <taxon>Metazoa</taxon>
        <taxon>Chordata</taxon>
        <taxon>Craniata</taxon>
        <taxon>Vertebrata</taxon>
        <taxon>Euteleostomi</taxon>
        <taxon>Actinopterygii</taxon>
        <taxon>Neopterygii</taxon>
        <taxon>Teleostei</taxon>
        <taxon>Neoteleostei</taxon>
        <taxon>Acanthomorphata</taxon>
        <taxon>Carangaria</taxon>
        <taxon>Pleuronectiformes</taxon>
        <taxon>Pleuronectoidei</taxon>
        <taxon>Pleuronectidae</taxon>
        <taxon>Pleuronectes</taxon>
    </lineage>
</organism>
<name>A0A9N7USL7_PLEPL</name>
<proteinExistence type="predicted"/>
<evidence type="ECO:0000313" key="4">
    <source>
        <dbReference type="Proteomes" id="UP001153269"/>
    </source>
</evidence>
<reference evidence="3" key="1">
    <citation type="submission" date="2020-03" db="EMBL/GenBank/DDBJ databases">
        <authorList>
            <person name="Weist P."/>
        </authorList>
    </citation>
    <scope>NUCLEOTIDE SEQUENCE</scope>
</reference>
<evidence type="ECO:0000313" key="3">
    <source>
        <dbReference type="EMBL" id="CAB1436070.1"/>
    </source>
</evidence>
<accession>A0A9N7USL7</accession>
<feature type="region of interest" description="Disordered" evidence="1">
    <location>
        <begin position="1423"/>
        <end position="1458"/>
    </location>
</feature>
<keyword evidence="4" id="KW-1185">Reference proteome</keyword>
<gene>
    <name evidence="3" type="ORF">PLEPLA_LOCUS24085</name>
</gene>
<feature type="signal peptide" evidence="2">
    <location>
        <begin position="1"/>
        <end position="17"/>
    </location>
</feature>
<comment type="caution">
    <text evidence="3">The sequence shown here is derived from an EMBL/GenBank/DDBJ whole genome shotgun (WGS) entry which is preliminary data.</text>
</comment>